<proteinExistence type="predicted"/>
<evidence type="ECO:0000313" key="1">
    <source>
        <dbReference type="EMBL" id="ALC06286.1"/>
    </source>
</evidence>
<reference evidence="1 2" key="1">
    <citation type="submission" date="2014-08" db="EMBL/GenBank/DDBJ databases">
        <title>Complete genome sequence of Corynebacterium deserti GIMN1.010 (=DSM 45689), isolated from desert sand in western China.</title>
        <authorList>
            <person name="Ruckert C."/>
            <person name="Albersmeier A."/>
            <person name="Kalinowski J."/>
        </authorList>
    </citation>
    <scope>NUCLEOTIDE SEQUENCE [LARGE SCALE GENOMIC DNA]</scope>
    <source>
        <strain evidence="1 2">GIMN1.010</strain>
    </source>
</reference>
<organism evidence="1 2">
    <name type="scientific">Corynebacterium deserti GIMN1.010</name>
    <dbReference type="NCBI Taxonomy" id="931089"/>
    <lineage>
        <taxon>Bacteria</taxon>
        <taxon>Bacillati</taxon>
        <taxon>Actinomycetota</taxon>
        <taxon>Actinomycetes</taxon>
        <taxon>Mycobacteriales</taxon>
        <taxon>Corynebacteriaceae</taxon>
        <taxon>Corynebacterium</taxon>
    </lineage>
</organism>
<gene>
    <name evidence="1" type="ORF">CDES_09490</name>
</gene>
<dbReference type="KEGG" id="cdx:CDES_09490"/>
<evidence type="ECO:0008006" key="3">
    <source>
        <dbReference type="Google" id="ProtNLM"/>
    </source>
</evidence>
<accession>A0A0M5IRB5</accession>
<dbReference type="AlphaFoldDB" id="A0A0M5IRB5"/>
<dbReference type="Pfam" id="PF10722">
    <property type="entry name" value="YbjN"/>
    <property type="match status" value="2"/>
</dbReference>
<name>A0A0M5IRB5_9CORY</name>
<dbReference type="STRING" id="931089.CDES_09490"/>
<dbReference type="RefSeq" id="WP_156322846.1">
    <property type="nucleotide sequence ID" value="NZ_CP009220.1"/>
</dbReference>
<dbReference type="OrthoDB" id="4420706at2"/>
<protein>
    <recommendedName>
        <fullName evidence="3">YbjN domain-containing protein</fullName>
    </recommendedName>
</protein>
<keyword evidence="2" id="KW-1185">Reference proteome</keyword>
<dbReference type="PATRIC" id="fig|931089.4.peg.1916"/>
<dbReference type="EMBL" id="CP009220">
    <property type="protein sequence ID" value="ALC06286.1"/>
    <property type="molecule type" value="Genomic_DNA"/>
</dbReference>
<dbReference type="InterPro" id="IPR019660">
    <property type="entry name" value="Put_sensory_transdc_reg_YbjN"/>
</dbReference>
<evidence type="ECO:0000313" key="2">
    <source>
        <dbReference type="Proteomes" id="UP000068067"/>
    </source>
</evidence>
<sequence>MSTDPQGCALHKKGDRGELNLTVLPHDHLLQEGLDNSPVDDRNFPTHNATVPLPVDLHRVKNSVDDLGYHYLDSDDRLVIPWSSHRVSVYFAQESGNVLTVFGRMRLQLDMHSISDIARVITQWNAERIGPTALIHLTDDAMVEVQFRTSMSVEEGLNALQLERFLQMALDTTSMGVSFVIEHFSELLVPDSYGEEFTDEQDFDDLVEEISGIVIPVVAAPPSTLHPEWDEDEDEDEDDLEAIFGPLDESFDTKDSEDTDDDSDLYEGREFEEDESPMIPHAVTTERILEQLHAIGVHKTSGEDDFLLAWINEILLSFFVENGPTLLIKGHWDANMHPEKDFVKLFLICNQWNENSLTTKAFCHSDEAGLQVRVEFSVTTVEGLNDVQLRHNIALAIHHILQAVDSISTEATGSSAVDWPEHGA</sequence>
<dbReference type="Proteomes" id="UP000068067">
    <property type="component" value="Chromosome"/>
</dbReference>